<reference evidence="2" key="1">
    <citation type="submission" date="2022-11" db="UniProtKB">
        <authorList>
            <consortium name="WormBaseParasite"/>
        </authorList>
    </citation>
    <scope>IDENTIFICATION</scope>
</reference>
<name>A0A914D9A5_9BILA</name>
<dbReference type="Proteomes" id="UP000887540">
    <property type="component" value="Unplaced"/>
</dbReference>
<evidence type="ECO:0000313" key="2">
    <source>
        <dbReference type="WBParaSite" id="ACRNAN_scaffold20730.g23464.t1"/>
    </source>
</evidence>
<organism evidence="1 2">
    <name type="scientific">Acrobeloides nanus</name>
    <dbReference type="NCBI Taxonomy" id="290746"/>
    <lineage>
        <taxon>Eukaryota</taxon>
        <taxon>Metazoa</taxon>
        <taxon>Ecdysozoa</taxon>
        <taxon>Nematoda</taxon>
        <taxon>Chromadorea</taxon>
        <taxon>Rhabditida</taxon>
        <taxon>Tylenchina</taxon>
        <taxon>Cephalobomorpha</taxon>
        <taxon>Cephaloboidea</taxon>
        <taxon>Cephalobidae</taxon>
        <taxon>Acrobeloides</taxon>
    </lineage>
</organism>
<dbReference type="AlphaFoldDB" id="A0A914D9A5"/>
<evidence type="ECO:0000313" key="1">
    <source>
        <dbReference type="Proteomes" id="UP000887540"/>
    </source>
</evidence>
<proteinExistence type="predicted"/>
<accession>A0A914D9A5</accession>
<dbReference type="WBParaSite" id="ACRNAN_scaffold20730.g23464.t1">
    <property type="protein sequence ID" value="ACRNAN_scaffold20730.g23464.t1"/>
    <property type="gene ID" value="ACRNAN_scaffold20730.g23464"/>
</dbReference>
<keyword evidence="1" id="KW-1185">Reference proteome</keyword>
<sequence length="68" mass="8042">MRPVDVSYENVEKLRPSLYDDTAHKRKPQYNADDLEEYLKGIGFSRTPKTLIRMKFLKSLKYYQSATP</sequence>
<protein>
    <submittedName>
        <fullName evidence="2">Uncharacterized protein</fullName>
    </submittedName>
</protein>